<dbReference type="AlphaFoldDB" id="A0A139X3J0"/>
<dbReference type="OrthoDB" id="574287at2"/>
<dbReference type="EMBL" id="ANNX02000035">
    <property type="protein sequence ID" value="KYC39230.1"/>
    <property type="molecule type" value="Genomic_DNA"/>
</dbReference>
<dbReference type="GO" id="GO:0046872">
    <property type="term" value="F:metal ion binding"/>
    <property type="evidence" value="ECO:0007669"/>
    <property type="project" value="UniProtKB-KW"/>
</dbReference>
<evidence type="ECO:0008006" key="4">
    <source>
        <dbReference type="Google" id="ProtNLM"/>
    </source>
</evidence>
<feature type="binding site" evidence="1">
    <location>
        <position position="221"/>
    </location>
    <ligand>
        <name>Mg(2+)</name>
        <dbReference type="ChEBI" id="CHEBI:18420"/>
        <label>1</label>
    </ligand>
</feature>
<dbReference type="RefSeq" id="WP_026134351.1">
    <property type="nucleotide sequence ID" value="NZ_KQ976354.1"/>
</dbReference>
<gene>
    <name evidence="2" type="ORF">WA1_31290</name>
</gene>
<keyword evidence="3" id="KW-1185">Reference proteome</keyword>
<dbReference type="Pfam" id="PF03747">
    <property type="entry name" value="ADP_ribosyl_GH"/>
    <property type="match status" value="1"/>
</dbReference>
<name>A0A139X3J0_9CYAN</name>
<accession>A0A139X3J0</accession>
<proteinExistence type="predicted"/>
<organism evidence="2 3">
    <name type="scientific">Scytonema hofmannii PCC 7110</name>
    <dbReference type="NCBI Taxonomy" id="128403"/>
    <lineage>
        <taxon>Bacteria</taxon>
        <taxon>Bacillati</taxon>
        <taxon>Cyanobacteriota</taxon>
        <taxon>Cyanophyceae</taxon>
        <taxon>Nostocales</taxon>
        <taxon>Scytonemataceae</taxon>
        <taxon>Scytonema</taxon>
    </lineage>
</organism>
<dbReference type="InterPro" id="IPR036705">
    <property type="entry name" value="Ribosyl_crysJ1_sf"/>
</dbReference>
<dbReference type="STRING" id="128403.WA1_31290"/>
<evidence type="ECO:0000313" key="2">
    <source>
        <dbReference type="EMBL" id="KYC39230.1"/>
    </source>
</evidence>
<dbReference type="SUPFAM" id="SSF101478">
    <property type="entry name" value="ADP-ribosylglycohydrolase"/>
    <property type="match status" value="1"/>
</dbReference>
<keyword evidence="1" id="KW-0460">Magnesium</keyword>
<dbReference type="Proteomes" id="UP000076925">
    <property type="component" value="Unassembled WGS sequence"/>
</dbReference>
<protein>
    <recommendedName>
        <fullName evidence="4">ADP-ribosylglycohydrolase</fullName>
    </recommendedName>
</protein>
<comment type="caution">
    <text evidence="2">The sequence shown here is derived from an EMBL/GenBank/DDBJ whole genome shotgun (WGS) entry which is preliminary data.</text>
</comment>
<sequence length="315" mass="34729">MRYSLLNRCHGVLLGAIIGENTALRNKDVSENAQVLSEEAMHWSQIATSYTESLIALSPIETSARWCKQQQEQGIQLEDGLSVIPASVPVVLFFHENLIKLRQNSIAIAEFWQSDPMIRDGMLAVSYAIAQSLTEKLTPATLIPQTISFIGETPTSLPKQLLKVKNLLESGAGLDSAQAELTREEKPGNVIAMAFYCFLSTLEDFSLAVLRADRLGRYSKTIATLTGALSGAYNSTAGIPLTWQISLDRSNLAQKWQIASSYNMLRLIKTLMAVWSGVYDIARDSNEFGEEKSLLGSSFWSPSQAIAAPRVIRLR</sequence>
<reference evidence="2 3" key="1">
    <citation type="journal article" date="2013" name="Genome Biol. Evol.">
        <title>Genomes of Stigonematalean cyanobacteria (subsection V) and the evolution of oxygenic photosynthesis from prokaryotes to plastids.</title>
        <authorList>
            <person name="Dagan T."/>
            <person name="Roettger M."/>
            <person name="Stucken K."/>
            <person name="Landan G."/>
            <person name="Koch R."/>
            <person name="Major P."/>
            <person name="Gould S.B."/>
            <person name="Goremykin V.V."/>
            <person name="Rippka R."/>
            <person name="Tandeau de Marsac N."/>
            <person name="Gugger M."/>
            <person name="Lockhart P.J."/>
            <person name="Allen J.F."/>
            <person name="Brune I."/>
            <person name="Maus I."/>
            <person name="Puhler A."/>
            <person name="Martin W.F."/>
        </authorList>
    </citation>
    <scope>NUCLEOTIDE SEQUENCE [LARGE SCALE GENOMIC DNA]</scope>
    <source>
        <strain evidence="2 3">PCC 7110</strain>
    </source>
</reference>
<evidence type="ECO:0000313" key="3">
    <source>
        <dbReference type="Proteomes" id="UP000076925"/>
    </source>
</evidence>
<comment type="cofactor">
    <cofactor evidence="1">
        <name>Mg(2+)</name>
        <dbReference type="ChEBI" id="CHEBI:18420"/>
    </cofactor>
    <text evidence="1">Binds 2 magnesium ions per subunit.</text>
</comment>
<keyword evidence="1" id="KW-0479">Metal-binding</keyword>
<dbReference type="InterPro" id="IPR005502">
    <property type="entry name" value="Ribosyl_crysJ1"/>
</dbReference>
<dbReference type="Gene3D" id="1.10.4080.10">
    <property type="entry name" value="ADP-ribosylation/Crystallin J1"/>
    <property type="match status" value="1"/>
</dbReference>
<evidence type="ECO:0000256" key="1">
    <source>
        <dbReference type="PIRSR" id="PIRSR605502-1"/>
    </source>
</evidence>